<comment type="caution">
    <text evidence="2">The sequence shown here is derived from an EMBL/GenBank/DDBJ whole genome shotgun (WGS) entry which is preliminary data.</text>
</comment>
<organism evidence="2 3">
    <name type="scientific">Babesia caballi</name>
    <dbReference type="NCBI Taxonomy" id="5871"/>
    <lineage>
        <taxon>Eukaryota</taxon>
        <taxon>Sar</taxon>
        <taxon>Alveolata</taxon>
        <taxon>Apicomplexa</taxon>
        <taxon>Aconoidasida</taxon>
        <taxon>Piroplasmida</taxon>
        <taxon>Babesiidae</taxon>
        <taxon>Babesia</taxon>
    </lineage>
</organism>
<dbReference type="RefSeq" id="XP_067713478.1">
    <property type="nucleotide sequence ID" value="XM_067857377.1"/>
</dbReference>
<feature type="compositionally biased region" description="Low complexity" evidence="1">
    <location>
        <begin position="105"/>
        <end position="128"/>
    </location>
</feature>
<feature type="compositionally biased region" description="Polar residues" evidence="1">
    <location>
        <begin position="136"/>
        <end position="148"/>
    </location>
</feature>
<evidence type="ECO:0000256" key="1">
    <source>
        <dbReference type="SAM" id="MobiDB-lite"/>
    </source>
</evidence>
<dbReference type="Proteomes" id="UP001497744">
    <property type="component" value="Unassembled WGS sequence"/>
</dbReference>
<reference evidence="2 3" key="1">
    <citation type="submission" date="2021-06" db="EMBL/GenBank/DDBJ databases">
        <title>Genome sequence of Babesia caballi.</title>
        <authorList>
            <person name="Yamagishi J."/>
            <person name="Kidaka T."/>
            <person name="Ochi A."/>
        </authorList>
    </citation>
    <scope>NUCLEOTIDE SEQUENCE [LARGE SCALE GENOMIC DNA]</scope>
    <source>
        <strain evidence="2">USDA-D6B2</strain>
    </source>
</reference>
<accession>A0AAV4LP75</accession>
<evidence type="ECO:0000313" key="2">
    <source>
        <dbReference type="EMBL" id="GIX61407.1"/>
    </source>
</evidence>
<sequence length="190" mass="19379">MARYPNGFDELQAAYEPDGETSYDAFLQKLEKTGPSKTINAPLTNCKILCYTYLQSKQIDTGITAAIDDIKGELVALSRSGGSSSTENFSDLKRKIKTLLTKIQSFNPNPGSSGSGSSSTQHPGSSEPGSDGLQKAGSSGTMSAFHTPSSSSAGPAVGGLLGVGALGAGVAYGLNVGGAKTLINGLLRIG</sequence>
<name>A0AAV4LP75_BABCB</name>
<dbReference type="GeneID" id="94192890"/>
<dbReference type="EMBL" id="BPLF01000001">
    <property type="protein sequence ID" value="GIX61407.1"/>
    <property type="molecule type" value="Genomic_DNA"/>
</dbReference>
<dbReference type="AlphaFoldDB" id="A0AAV4LP75"/>
<keyword evidence="3" id="KW-1185">Reference proteome</keyword>
<protein>
    <submittedName>
        <fullName evidence="2">Fibrinogen alpha chain</fullName>
    </submittedName>
</protein>
<evidence type="ECO:0000313" key="3">
    <source>
        <dbReference type="Proteomes" id="UP001497744"/>
    </source>
</evidence>
<proteinExistence type="predicted"/>
<feature type="region of interest" description="Disordered" evidence="1">
    <location>
        <begin position="105"/>
        <end position="150"/>
    </location>
</feature>
<gene>
    <name evidence="2" type="ORF">BcabD6B2_08420</name>
</gene>